<name>A0AA86TGZ2_9EUKA</name>
<evidence type="ECO:0000256" key="1">
    <source>
        <dbReference type="SAM" id="Phobius"/>
    </source>
</evidence>
<feature type="transmembrane region" description="Helical" evidence="1">
    <location>
        <begin position="286"/>
        <end position="304"/>
    </location>
</feature>
<evidence type="ECO:0008006" key="5">
    <source>
        <dbReference type="Google" id="ProtNLM"/>
    </source>
</evidence>
<sequence>MERIKMYQYTVEVYQLHYFSYSTSNNWEEIMTEQQKAQPNGLSEKYRVSSINGNLAVTKSLNIQAKSIDGKSTINGFLTIVLNQPFNYPVSKPYILVDENMRYLSGLTDTRYLKGIKQVLYSFKYIKNIQVNYSLSNILNILELDNTFWNDALLRAENEEFTLIVTQNQSNFKNYLSEADYNKSEIHQRTIIFDATCDYINSGKIIVKQLGAIDGILIIFEDVTLSNFNEDLIIVDNNFLAIEKLAYYYNDLNNRNQSTTYYTRTIFPSNYSNIIKFQLTVSENTVILYSMVTPVVLIVFLMIFRYQNMQHKIINYVFEVDEFPNITSSSIQPGSNVSVNAEDNYYFQQQIKCNQQIRKQSRIKIEYLQVLFSSDYRKYANLSLIPLHTSVFHFILLQASNELNHLSFQILVPAQQYSLLVNSVVQRKSYLRDLYLKFSGDLQINQNNSQIKVVSNIKSKQDSQIVSQIISKRQSFENISLVYKGIFENMNEFYDRKDSTPNTIQIITFSKKELKFERITELVQNSIE</sequence>
<dbReference type="AlphaFoldDB" id="A0AA86TGZ2"/>
<accession>A0AA86TGZ2</accession>
<evidence type="ECO:0000313" key="3">
    <source>
        <dbReference type="EMBL" id="CAL6082012.1"/>
    </source>
</evidence>
<keyword evidence="1" id="KW-0812">Transmembrane</keyword>
<reference evidence="2" key="1">
    <citation type="submission" date="2023-06" db="EMBL/GenBank/DDBJ databases">
        <authorList>
            <person name="Kurt Z."/>
        </authorList>
    </citation>
    <scope>NUCLEOTIDE SEQUENCE</scope>
</reference>
<protein>
    <recommendedName>
        <fullName evidence="5">Transmembrane protein</fullName>
    </recommendedName>
</protein>
<keyword evidence="4" id="KW-1185">Reference proteome</keyword>
<dbReference type="Proteomes" id="UP001642409">
    <property type="component" value="Unassembled WGS sequence"/>
</dbReference>
<keyword evidence="1" id="KW-1133">Transmembrane helix</keyword>
<keyword evidence="1" id="KW-0472">Membrane</keyword>
<gene>
    <name evidence="2" type="ORF">HINF_LOCUS4561</name>
    <name evidence="3" type="ORF">HINF_LOCUS60804</name>
</gene>
<reference evidence="3 4" key="2">
    <citation type="submission" date="2024-07" db="EMBL/GenBank/DDBJ databases">
        <authorList>
            <person name="Akdeniz Z."/>
        </authorList>
    </citation>
    <scope>NUCLEOTIDE SEQUENCE [LARGE SCALE GENOMIC DNA]</scope>
</reference>
<evidence type="ECO:0000313" key="2">
    <source>
        <dbReference type="EMBL" id="CAI9916916.1"/>
    </source>
</evidence>
<evidence type="ECO:0000313" key="4">
    <source>
        <dbReference type="Proteomes" id="UP001642409"/>
    </source>
</evidence>
<proteinExistence type="predicted"/>
<dbReference type="EMBL" id="CAXDID020000359">
    <property type="protein sequence ID" value="CAL6082012.1"/>
    <property type="molecule type" value="Genomic_DNA"/>
</dbReference>
<comment type="caution">
    <text evidence="2">The sequence shown here is derived from an EMBL/GenBank/DDBJ whole genome shotgun (WGS) entry which is preliminary data.</text>
</comment>
<dbReference type="EMBL" id="CATOUU010000116">
    <property type="protein sequence ID" value="CAI9916916.1"/>
    <property type="molecule type" value="Genomic_DNA"/>
</dbReference>
<organism evidence="2">
    <name type="scientific">Hexamita inflata</name>
    <dbReference type="NCBI Taxonomy" id="28002"/>
    <lineage>
        <taxon>Eukaryota</taxon>
        <taxon>Metamonada</taxon>
        <taxon>Diplomonadida</taxon>
        <taxon>Hexamitidae</taxon>
        <taxon>Hexamitinae</taxon>
        <taxon>Hexamita</taxon>
    </lineage>
</organism>